<sequence>MVVVFSWRASLSQLKGLVHNGGCLCGGGRSVSVGRSVTTQLQSKWNLHTDQQRGIGSLQQLKMRRGSSMEVLLAVCGVSVVSVLVTYQWVASPLSAPAHPQAPSAVFIPSHLHHILHSLESQQLGVESKRMVAKMQGSYQSRAELYASLFDINYHVNTTSQEWSLLLCGPHLCSFGRLSDGQKVSQIPGMSSLLSSKTALCRLQRQLAEAALGALICFSLPEDFEDLLNVADSTGNQSIWTIEPSGPARPVQMVNTYQLFEAARLKKFPERGIVKTVSKRYLLMNGQYAIRAHFAVLVTSMAPLRAYLDERDARVDLLTSTTQHQKSRNVQRLWSYLGPEKSVRVRNRIRNSVLFFLLKAEIALSRYLPSSNRQNFFQIISIQISLDEELSPIIESVEPDPRVERRTLSKLFRLVTSADSVHDELTRALLYSGAGCDSQKCPPSKEDFLYLLSTRREALHAVDLVRLYPQPLPLPQKWVDNLLNETGKHVTIAGESLYSTVEKYFASKTDLTDNNNLPQYKNSNLESLHVLPGRYLEPSRDESLDMNLDCSSNSENTMYLRYLSVDRGMLQPLFDPEVRQYEIKVAYNTTLVQIRAAPVDCSVLVFFDDQNQPTKLYKSSVGLGENKLVIRLQSAKQQQLNTYWITIIRHPEQPDSPFNPDNEHQVCSLKQDCKFKFSPSEQCGLHVEAGRLSWPLTVDHSSKLAICSSGDSAGRWVLPCSDCYNRTSCWWEQARWQPFECQHPKVQLPRKCLEDKKVLFMGDSTVRGMMHHVLERLNGSLGVKDKSHGLSHFKVANTALAFAYYPQFWLRPPHRPIFAKTLYQLLLSSQPLSNSSDTILVVGGVHWLATNHLHTLIKILKREGLEGAKIVIKTLGSGFHIPADGVHLLSTRQQEKLVLHSQGLAAFGKHFNMEVVETFNITAARFRDFLPGKCACHFHNVNASGREGVFHVEGAVNAIYSEILLARMCS</sequence>
<name>A0A8S1CC13_9INSE</name>
<evidence type="ECO:0000256" key="1">
    <source>
        <dbReference type="SAM" id="Phobius"/>
    </source>
</evidence>
<dbReference type="PANTHER" id="PTHR14776">
    <property type="entry name" value="CADHERIN-LIKE AND PC-ESTERASE DOMAIN-CONTAINING PROTEIN 1"/>
    <property type="match status" value="1"/>
</dbReference>
<dbReference type="Pfam" id="PF24536">
    <property type="entry name" value="NXPE4_C"/>
    <property type="match status" value="1"/>
</dbReference>
<accession>A0A8S1CC13</accession>
<dbReference type="Proteomes" id="UP000494165">
    <property type="component" value="Unassembled WGS sequence"/>
</dbReference>
<evidence type="ECO:0008006" key="6">
    <source>
        <dbReference type="Google" id="ProtNLM"/>
    </source>
</evidence>
<gene>
    <name evidence="4" type="ORF">CLODIP_2_CD07341</name>
</gene>
<keyword evidence="5" id="KW-1185">Reference proteome</keyword>
<evidence type="ECO:0000259" key="2">
    <source>
        <dbReference type="Pfam" id="PF12733"/>
    </source>
</evidence>
<dbReference type="Pfam" id="PF12733">
    <property type="entry name" value="Cadherin-like"/>
    <property type="match status" value="1"/>
</dbReference>
<dbReference type="InterPro" id="IPR057106">
    <property type="entry name" value="NXPE4_C"/>
</dbReference>
<feature type="domain" description="NXPE C-terminal" evidence="3">
    <location>
        <begin position="736"/>
        <end position="788"/>
    </location>
</feature>
<evidence type="ECO:0000259" key="3">
    <source>
        <dbReference type="Pfam" id="PF24536"/>
    </source>
</evidence>
<comment type="caution">
    <text evidence="4">The sequence shown here is derived from an EMBL/GenBank/DDBJ whole genome shotgun (WGS) entry which is preliminary data.</text>
</comment>
<dbReference type="InterPro" id="IPR025883">
    <property type="entry name" value="Cadherin-like_domain"/>
</dbReference>
<keyword evidence="1" id="KW-0472">Membrane</keyword>
<reference evidence="4 5" key="1">
    <citation type="submission" date="2020-04" db="EMBL/GenBank/DDBJ databases">
        <authorList>
            <person name="Alioto T."/>
            <person name="Alioto T."/>
            <person name="Gomez Garrido J."/>
        </authorList>
    </citation>
    <scope>NUCLEOTIDE SEQUENCE [LARGE SCALE GENOMIC DNA]</scope>
</reference>
<protein>
    <recommendedName>
        <fullName evidence="6">Cadherin-like beta sandwich domain-containing protein</fullName>
    </recommendedName>
</protein>
<dbReference type="OrthoDB" id="2016263at2759"/>
<keyword evidence="1" id="KW-0812">Transmembrane</keyword>
<evidence type="ECO:0000313" key="5">
    <source>
        <dbReference type="Proteomes" id="UP000494165"/>
    </source>
</evidence>
<feature type="domain" description="Cadherin-like beta-sandwich-like" evidence="2">
    <location>
        <begin position="562"/>
        <end position="649"/>
    </location>
</feature>
<dbReference type="Gene3D" id="3.30.470.20">
    <property type="entry name" value="ATP-grasp fold, B domain"/>
    <property type="match status" value="1"/>
</dbReference>
<dbReference type="PANTHER" id="PTHR14776:SF1">
    <property type="entry name" value="CADHERIN-LIKE AND PC-ESTERASE DOMAIN-CONTAINING PROTEIN 1"/>
    <property type="match status" value="1"/>
</dbReference>
<organism evidence="4 5">
    <name type="scientific">Cloeon dipterum</name>
    <dbReference type="NCBI Taxonomy" id="197152"/>
    <lineage>
        <taxon>Eukaryota</taxon>
        <taxon>Metazoa</taxon>
        <taxon>Ecdysozoa</taxon>
        <taxon>Arthropoda</taxon>
        <taxon>Hexapoda</taxon>
        <taxon>Insecta</taxon>
        <taxon>Pterygota</taxon>
        <taxon>Palaeoptera</taxon>
        <taxon>Ephemeroptera</taxon>
        <taxon>Pisciforma</taxon>
        <taxon>Baetidae</taxon>
        <taxon>Cloeon</taxon>
    </lineage>
</organism>
<evidence type="ECO:0000313" key="4">
    <source>
        <dbReference type="EMBL" id="CAB3369193.1"/>
    </source>
</evidence>
<feature type="transmembrane region" description="Helical" evidence="1">
    <location>
        <begin position="71"/>
        <end position="90"/>
    </location>
</feature>
<keyword evidence="1" id="KW-1133">Transmembrane helix</keyword>
<dbReference type="AlphaFoldDB" id="A0A8S1CC13"/>
<dbReference type="EMBL" id="CADEPI010000043">
    <property type="protein sequence ID" value="CAB3369193.1"/>
    <property type="molecule type" value="Genomic_DNA"/>
</dbReference>
<proteinExistence type="predicted"/>